<dbReference type="InterPro" id="IPR024434">
    <property type="entry name" value="TSCPD_dom"/>
</dbReference>
<dbReference type="GO" id="GO:0071897">
    <property type="term" value="P:DNA biosynthetic process"/>
    <property type="evidence" value="ECO:0007669"/>
    <property type="project" value="UniProtKB-KW"/>
</dbReference>
<evidence type="ECO:0000256" key="14">
    <source>
        <dbReference type="RuleBase" id="RU364064"/>
    </source>
</evidence>
<dbReference type="EMBL" id="PFAY01000029">
    <property type="protein sequence ID" value="PIT92907.1"/>
    <property type="molecule type" value="Genomic_DNA"/>
</dbReference>
<keyword evidence="6 14" id="KW-0237">DNA synthesis</keyword>
<dbReference type="Proteomes" id="UP000229112">
    <property type="component" value="Unassembled WGS sequence"/>
</dbReference>
<dbReference type="InterPro" id="IPR013509">
    <property type="entry name" value="RNR_lsu_N"/>
</dbReference>
<keyword evidence="10" id="KW-1015">Disulfide bond</keyword>
<evidence type="ECO:0000256" key="4">
    <source>
        <dbReference type="ARBA" id="ARBA00014409"/>
    </source>
</evidence>
<keyword evidence="9" id="KW-0215">Deoxyribonucleotide synthesis</keyword>
<evidence type="ECO:0000256" key="13">
    <source>
        <dbReference type="ARBA" id="ARBA00047754"/>
    </source>
</evidence>
<evidence type="ECO:0000256" key="5">
    <source>
        <dbReference type="ARBA" id="ARBA00022628"/>
    </source>
</evidence>
<name>A0A2M6WJF3_9BACT</name>
<evidence type="ECO:0000313" key="19">
    <source>
        <dbReference type="Proteomes" id="UP000229112"/>
    </source>
</evidence>
<dbReference type="InterPro" id="IPR050862">
    <property type="entry name" value="RdRp_reductase_class-2"/>
</dbReference>
<evidence type="ECO:0000256" key="3">
    <source>
        <dbReference type="ARBA" id="ARBA00012274"/>
    </source>
</evidence>
<keyword evidence="5 14" id="KW-0846">Cobalamin</keyword>
<dbReference type="GO" id="GO:0009263">
    <property type="term" value="P:deoxyribonucleotide biosynthetic process"/>
    <property type="evidence" value="ECO:0007669"/>
    <property type="project" value="UniProtKB-KW"/>
</dbReference>
<dbReference type="InterPro" id="IPR013344">
    <property type="entry name" value="RNR_NrdJ/NrdZ"/>
</dbReference>
<evidence type="ECO:0000313" key="18">
    <source>
        <dbReference type="EMBL" id="PIT92907.1"/>
    </source>
</evidence>
<dbReference type="InterPro" id="IPR000788">
    <property type="entry name" value="RNR_lg_C"/>
</dbReference>
<evidence type="ECO:0000256" key="10">
    <source>
        <dbReference type="ARBA" id="ARBA00023157"/>
    </source>
</evidence>
<dbReference type="GO" id="GO:0005524">
    <property type="term" value="F:ATP binding"/>
    <property type="evidence" value="ECO:0007669"/>
    <property type="project" value="InterPro"/>
</dbReference>
<evidence type="ECO:0000256" key="8">
    <source>
        <dbReference type="ARBA" id="ARBA00023002"/>
    </source>
</evidence>
<dbReference type="AlphaFoldDB" id="A0A2M6WJF3"/>
<organism evidence="18 19">
    <name type="scientific">Candidatus Harrisonbacteria bacterium CG10_big_fil_rev_8_21_14_0_10_38_8</name>
    <dbReference type="NCBI Taxonomy" id="1974582"/>
    <lineage>
        <taxon>Bacteria</taxon>
        <taxon>Candidatus Harrisoniibacteriota</taxon>
    </lineage>
</organism>
<proteinExistence type="inferred from homology"/>
<evidence type="ECO:0000256" key="2">
    <source>
        <dbReference type="ARBA" id="ARBA00007405"/>
    </source>
</evidence>
<comment type="catalytic activity">
    <reaction evidence="13 14">
        <text>a 2'-deoxyribonucleoside 5'-diphosphate + [thioredoxin]-disulfide + H2O = a ribonucleoside 5'-diphosphate + [thioredoxin]-dithiol</text>
        <dbReference type="Rhea" id="RHEA:23252"/>
        <dbReference type="Rhea" id="RHEA-COMP:10698"/>
        <dbReference type="Rhea" id="RHEA-COMP:10700"/>
        <dbReference type="ChEBI" id="CHEBI:15377"/>
        <dbReference type="ChEBI" id="CHEBI:29950"/>
        <dbReference type="ChEBI" id="CHEBI:50058"/>
        <dbReference type="ChEBI" id="CHEBI:57930"/>
        <dbReference type="ChEBI" id="CHEBI:73316"/>
        <dbReference type="EC" id="1.17.4.1"/>
    </reaction>
</comment>
<evidence type="ECO:0000256" key="11">
    <source>
        <dbReference type="ARBA" id="ARBA00023285"/>
    </source>
</evidence>
<reference evidence="19" key="1">
    <citation type="submission" date="2017-09" db="EMBL/GenBank/DDBJ databases">
        <title>Depth-based differentiation of microbial function through sediment-hosted aquifers and enrichment of novel symbionts in the deep terrestrial subsurface.</title>
        <authorList>
            <person name="Probst A.J."/>
            <person name="Ladd B."/>
            <person name="Jarett J.K."/>
            <person name="Geller-Mcgrath D.E."/>
            <person name="Sieber C.M.K."/>
            <person name="Emerson J.B."/>
            <person name="Anantharaman K."/>
            <person name="Thomas B.C."/>
            <person name="Malmstrom R."/>
            <person name="Stieglmeier M."/>
            <person name="Klingl A."/>
            <person name="Woyke T."/>
            <person name="Ryan C.M."/>
            <person name="Banfield J.F."/>
        </authorList>
    </citation>
    <scope>NUCLEOTIDE SEQUENCE [LARGE SCALE GENOMIC DNA]</scope>
</reference>
<evidence type="ECO:0000259" key="16">
    <source>
        <dbReference type="Pfam" id="PF02867"/>
    </source>
</evidence>
<feature type="domain" description="Ribonucleotide reductase large subunit C-terminal" evidence="16">
    <location>
        <begin position="111"/>
        <end position="594"/>
    </location>
</feature>
<comment type="caution">
    <text evidence="18">The sequence shown here is derived from an EMBL/GenBank/DDBJ whole genome shotgun (WGS) entry which is preliminary data.</text>
</comment>
<evidence type="ECO:0000259" key="17">
    <source>
        <dbReference type="Pfam" id="PF12637"/>
    </source>
</evidence>
<feature type="domain" description="TSCPD" evidence="17">
    <location>
        <begin position="646"/>
        <end position="750"/>
    </location>
</feature>
<dbReference type="PANTHER" id="PTHR43371:SF1">
    <property type="entry name" value="RIBONUCLEOSIDE-DIPHOSPHATE REDUCTASE"/>
    <property type="match status" value="1"/>
</dbReference>
<dbReference type="SUPFAM" id="SSF48168">
    <property type="entry name" value="R1 subunit of ribonucleotide reductase, N-terminal domain"/>
    <property type="match status" value="1"/>
</dbReference>
<dbReference type="SUPFAM" id="SSF51998">
    <property type="entry name" value="PFL-like glycyl radical enzymes"/>
    <property type="match status" value="1"/>
</dbReference>
<protein>
    <recommendedName>
        <fullName evidence="4 14">Vitamin B12-dependent ribonucleotide reductase</fullName>
        <ecNumber evidence="3 14">1.17.4.1</ecNumber>
    </recommendedName>
</protein>
<comment type="cofactor">
    <cofactor evidence="1 14">
        <name>adenosylcob(III)alamin</name>
        <dbReference type="ChEBI" id="CHEBI:18408"/>
    </cofactor>
</comment>
<evidence type="ECO:0000256" key="7">
    <source>
        <dbReference type="ARBA" id="ARBA00022741"/>
    </source>
</evidence>
<keyword evidence="8 14" id="KW-0560">Oxidoreductase</keyword>
<sequence length="818" mass="91107">MSKNVSIQNHQVRVVPVFNEKEVNGSYTENALKMMKKRYLQTKNDGTQETPAEMLRRVAKTIAGVEKKYGKDQNQINKFEKEFYDIMASKAYTPAGRTVTNAGSATPIIANCIVLPVLDSMESIFQTLKDAALLQQAGSGLGFDFSHLRPAMTPTKKSRGSASGPVSFLRVYDTAFGVIKQQGRHGANMAMMQIDHPDALDFIRAKEREGDIRNFNISIKMTESFMRALTENPDQQWYCTYKGEKTKPHNVLRNPNGSVNGYEEIDITVGEIFDELVSYAWANGEPGIVFIDEVNKTNPLPGLGPIDCSNPCGEQFLHHYDNCNLGSINLAVFVKDGKFDYEDLKHVTRTSVRMMDNVIDLFDFPVQEVTDLAQKNRRIGLGIMGFSDALYQLGVAYNSEEGRALGEKMMSIINEEAHKMSEELAEEKGVFPNITKSIFHGKKKMRNAALTTVAPTGSISMMYDCSSGIEPNFALGYIKQDKDGLQYNYFNKHFKATLEKYNLTEDQIKRINEEIVNTGSIQALTDIPEELRKTFVVAMDISAEDHMKMQAAFQRNVDNSISKTINFPFSATKEDVREGYISAWRNKCKSCTVYRDGSRTIQVLNVGKSEDIVSTTEDPTKINKKKAEEKARNEENAVDKNRITPRVRPEVIAGRTYKVKTGYGNLYVTINDDDDGVPFEVFATLGKSGGFFQEQSEGLCRLISRLLRSRVKVTEIIDDLKGIRGPMPVMTNKGTILSLPDAIAQILEEHINAKAGQIEPPTSDMVNAQVQAQKDDLFNKAKALANFGMAPGCPECGGLLKLQEGCSSCLSCGYSRCG</sequence>
<dbReference type="Gene3D" id="3.20.70.20">
    <property type="match status" value="1"/>
</dbReference>
<dbReference type="InterPro" id="IPR008926">
    <property type="entry name" value="RNR_R1-su_N"/>
</dbReference>
<dbReference type="PANTHER" id="PTHR43371">
    <property type="entry name" value="VITAMIN B12-DEPENDENT RIBONUCLEOTIDE REDUCTASE"/>
    <property type="match status" value="1"/>
</dbReference>
<dbReference type="CDD" id="cd02888">
    <property type="entry name" value="RNR_II_dimer"/>
    <property type="match status" value="1"/>
</dbReference>
<dbReference type="EC" id="1.17.4.1" evidence="3 14"/>
<dbReference type="Pfam" id="PF02867">
    <property type="entry name" value="Ribonuc_red_lgC"/>
    <property type="match status" value="1"/>
</dbReference>
<feature type="domain" description="Ribonucleotide reductase large subunit N-terminal" evidence="15">
    <location>
        <begin position="27"/>
        <end position="105"/>
    </location>
</feature>
<dbReference type="UniPathway" id="UPA00326"/>
<dbReference type="PRINTS" id="PR01183">
    <property type="entry name" value="RIBORDTASEM1"/>
</dbReference>
<keyword evidence="7 14" id="KW-0547">Nucleotide-binding</keyword>
<gene>
    <name evidence="18" type="ORF">COU06_02910</name>
</gene>
<dbReference type="GO" id="GO:0004748">
    <property type="term" value="F:ribonucleoside-diphosphate reductase activity, thioredoxin disulfide as acceptor"/>
    <property type="evidence" value="ECO:0007669"/>
    <property type="project" value="UniProtKB-EC"/>
</dbReference>
<evidence type="ECO:0000256" key="1">
    <source>
        <dbReference type="ARBA" id="ARBA00001922"/>
    </source>
</evidence>
<accession>A0A2M6WJF3</accession>
<comment type="similarity">
    <text evidence="2 14">Belongs to the ribonucleoside diphosphate reductase class-2 family.</text>
</comment>
<dbReference type="Pfam" id="PF00317">
    <property type="entry name" value="Ribonuc_red_lgN"/>
    <property type="match status" value="1"/>
</dbReference>
<evidence type="ECO:0000256" key="6">
    <source>
        <dbReference type="ARBA" id="ARBA00022634"/>
    </source>
</evidence>
<keyword evidence="11 14" id="KW-0170">Cobalt</keyword>
<dbReference type="Pfam" id="PF12637">
    <property type="entry name" value="TSCPD"/>
    <property type="match status" value="1"/>
</dbReference>
<dbReference type="NCBIfam" id="TIGR02504">
    <property type="entry name" value="NrdJ_Z"/>
    <property type="match status" value="1"/>
</dbReference>
<dbReference type="GO" id="GO:0031419">
    <property type="term" value="F:cobalamin binding"/>
    <property type="evidence" value="ECO:0007669"/>
    <property type="project" value="UniProtKB-KW"/>
</dbReference>
<comment type="function">
    <text evidence="12 14">Catalyzes the reduction of ribonucleotides to deoxyribonucleotides. May function to provide a pool of deoxyribonucleotide precursors for DNA repair during oxygen limitation and/or for immediate growth after restoration of oxygen.</text>
</comment>
<evidence type="ECO:0000259" key="15">
    <source>
        <dbReference type="Pfam" id="PF00317"/>
    </source>
</evidence>
<evidence type="ECO:0000256" key="12">
    <source>
        <dbReference type="ARBA" id="ARBA00025437"/>
    </source>
</evidence>
<evidence type="ECO:0000256" key="9">
    <source>
        <dbReference type="ARBA" id="ARBA00023116"/>
    </source>
</evidence>